<dbReference type="InterPro" id="IPR000073">
    <property type="entry name" value="AB_hydrolase_1"/>
</dbReference>
<name>A0A848DHC0_9PSEU</name>
<gene>
    <name evidence="3" type="ORF">HF519_10265</name>
</gene>
<proteinExistence type="predicted"/>
<dbReference type="PRINTS" id="PR00412">
    <property type="entry name" value="EPOXHYDRLASE"/>
</dbReference>
<dbReference type="RefSeq" id="WP_169412520.1">
    <property type="nucleotide sequence ID" value="NZ_JAAXKZ010000028.1"/>
</dbReference>
<evidence type="ECO:0000259" key="2">
    <source>
        <dbReference type="Pfam" id="PF12697"/>
    </source>
</evidence>
<comment type="caution">
    <text evidence="3">The sequence shown here is derived from an EMBL/GenBank/DDBJ whole genome shotgun (WGS) entry which is preliminary data.</text>
</comment>
<dbReference type="InterPro" id="IPR029058">
    <property type="entry name" value="AB_hydrolase_fold"/>
</dbReference>
<evidence type="ECO:0000313" key="4">
    <source>
        <dbReference type="Proteomes" id="UP000586918"/>
    </source>
</evidence>
<dbReference type="Gene3D" id="3.40.50.1820">
    <property type="entry name" value="alpha/beta hydrolase"/>
    <property type="match status" value="1"/>
</dbReference>
<keyword evidence="4" id="KW-1185">Reference proteome</keyword>
<dbReference type="EMBL" id="JAAXKZ010000028">
    <property type="protein sequence ID" value="NMH91949.1"/>
    <property type="molecule type" value="Genomic_DNA"/>
</dbReference>
<dbReference type="PANTHER" id="PTHR43798">
    <property type="entry name" value="MONOACYLGLYCEROL LIPASE"/>
    <property type="match status" value="1"/>
</dbReference>
<feature type="domain" description="AB hydrolase-1" evidence="2">
    <location>
        <begin position="24"/>
        <end position="258"/>
    </location>
</feature>
<dbReference type="InterPro" id="IPR000639">
    <property type="entry name" value="Epox_hydrolase-like"/>
</dbReference>
<evidence type="ECO:0000256" key="1">
    <source>
        <dbReference type="SAM" id="MobiDB-lite"/>
    </source>
</evidence>
<accession>A0A848DHC0</accession>
<evidence type="ECO:0000313" key="3">
    <source>
        <dbReference type="EMBL" id="NMH91949.1"/>
    </source>
</evidence>
<sequence length="294" mass="30321">MGSAVIGGIDLCFDDSGGADGAPLVLVHGHPFDRSMWYPQLAHLSRTGTRVIAPDLRGYGTSAVVPGTTGIAVFACDLAALLDHLGIGDVVLGGLSMGGQIAMEFHRLFPDRVRGLLLAATSPRAETAAGARNRTEVAERLLRDGMQEIADGLLPSMIAPDSADTRPGLAWFVRDMMRSTPPAGAAAALRGRAVRPDYTATLATVAVPTLVVVGSEDVFIPLAEAAFLQACVPGAELVVIEGAGHLPNLERPAAFNAAVDRLLCRVAAAAPVPGGARAPGMSGSPHGPAMRSQR</sequence>
<dbReference type="Pfam" id="PF12697">
    <property type="entry name" value="Abhydrolase_6"/>
    <property type="match status" value="1"/>
</dbReference>
<dbReference type="AlphaFoldDB" id="A0A848DHC0"/>
<dbReference type="InterPro" id="IPR050266">
    <property type="entry name" value="AB_hydrolase_sf"/>
</dbReference>
<organism evidence="3 4">
    <name type="scientific">Pseudonocardia bannensis</name>
    <dbReference type="NCBI Taxonomy" id="630973"/>
    <lineage>
        <taxon>Bacteria</taxon>
        <taxon>Bacillati</taxon>
        <taxon>Actinomycetota</taxon>
        <taxon>Actinomycetes</taxon>
        <taxon>Pseudonocardiales</taxon>
        <taxon>Pseudonocardiaceae</taxon>
        <taxon>Pseudonocardia</taxon>
    </lineage>
</organism>
<reference evidence="3 4" key="1">
    <citation type="submission" date="2020-04" db="EMBL/GenBank/DDBJ databases">
        <authorList>
            <person name="Klaysubun C."/>
            <person name="Duangmal K."/>
            <person name="Lipun K."/>
        </authorList>
    </citation>
    <scope>NUCLEOTIDE SEQUENCE [LARGE SCALE GENOMIC DNA]</scope>
    <source>
        <strain evidence="3 4">DSM 45300</strain>
    </source>
</reference>
<dbReference type="PRINTS" id="PR00111">
    <property type="entry name" value="ABHYDROLASE"/>
</dbReference>
<protein>
    <submittedName>
        <fullName evidence="3">Alpha/beta fold hydrolase</fullName>
    </submittedName>
</protein>
<dbReference type="GO" id="GO:0016787">
    <property type="term" value="F:hydrolase activity"/>
    <property type="evidence" value="ECO:0007669"/>
    <property type="project" value="UniProtKB-KW"/>
</dbReference>
<keyword evidence="3" id="KW-0378">Hydrolase</keyword>
<feature type="region of interest" description="Disordered" evidence="1">
    <location>
        <begin position="275"/>
        <end position="294"/>
    </location>
</feature>
<dbReference type="Proteomes" id="UP000586918">
    <property type="component" value="Unassembled WGS sequence"/>
</dbReference>
<dbReference type="SUPFAM" id="SSF53474">
    <property type="entry name" value="alpha/beta-Hydrolases"/>
    <property type="match status" value="1"/>
</dbReference>